<feature type="region of interest" description="Disordered" evidence="1">
    <location>
        <begin position="1"/>
        <end position="51"/>
    </location>
</feature>
<dbReference type="EMBL" id="BAABAS010000004">
    <property type="protein sequence ID" value="GAA4225963.1"/>
    <property type="molecule type" value="Genomic_DNA"/>
</dbReference>
<reference evidence="3" key="1">
    <citation type="journal article" date="2019" name="Int. J. Syst. Evol. Microbiol.">
        <title>The Global Catalogue of Microorganisms (GCM) 10K type strain sequencing project: providing services to taxonomists for standard genome sequencing and annotation.</title>
        <authorList>
            <consortium name="The Broad Institute Genomics Platform"/>
            <consortium name="The Broad Institute Genome Sequencing Center for Infectious Disease"/>
            <person name="Wu L."/>
            <person name="Ma J."/>
        </authorList>
    </citation>
    <scope>NUCLEOTIDE SEQUENCE [LARGE SCALE GENOMIC DNA]</scope>
    <source>
        <strain evidence="3">JCM 17440</strain>
    </source>
</reference>
<keyword evidence="3" id="KW-1185">Reference proteome</keyword>
<sequence>MGKKKHFAVDVEARPRDVPDGVGRRGGTPKRKDRSGSKASRVPARKRKKKR</sequence>
<dbReference type="Proteomes" id="UP001501710">
    <property type="component" value="Unassembled WGS sequence"/>
</dbReference>
<evidence type="ECO:0000313" key="2">
    <source>
        <dbReference type="EMBL" id="GAA4225963.1"/>
    </source>
</evidence>
<evidence type="ECO:0008006" key="4">
    <source>
        <dbReference type="Google" id="ProtNLM"/>
    </source>
</evidence>
<organism evidence="2 3">
    <name type="scientific">Actinomadura meridiana</name>
    <dbReference type="NCBI Taxonomy" id="559626"/>
    <lineage>
        <taxon>Bacteria</taxon>
        <taxon>Bacillati</taxon>
        <taxon>Actinomycetota</taxon>
        <taxon>Actinomycetes</taxon>
        <taxon>Streptosporangiales</taxon>
        <taxon>Thermomonosporaceae</taxon>
        <taxon>Actinomadura</taxon>
    </lineage>
</organism>
<accession>A0ABP8BTX5</accession>
<comment type="caution">
    <text evidence="2">The sequence shown here is derived from an EMBL/GenBank/DDBJ whole genome shotgun (WGS) entry which is preliminary data.</text>
</comment>
<name>A0ABP8BTX5_9ACTN</name>
<evidence type="ECO:0000256" key="1">
    <source>
        <dbReference type="SAM" id="MobiDB-lite"/>
    </source>
</evidence>
<protein>
    <recommendedName>
        <fullName evidence="4">Transposase</fullName>
    </recommendedName>
</protein>
<evidence type="ECO:0000313" key="3">
    <source>
        <dbReference type="Proteomes" id="UP001501710"/>
    </source>
</evidence>
<feature type="compositionally biased region" description="Basic and acidic residues" evidence="1">
    <location>
        <begin position="7"/>
        <end position="23"/>
    </location>
</feature>
<gene>
    <name evidence="2" type="ORF">GCM10022254_09280</name>
</gene>
<proteinExistence type="predicted"/>